<organism evidence="1 2">
    <name type="scientific">Pistacia atlantica</name>
    <dbReference type="NCBI Taxonomy" id="434234"/>
    <lineage>
        <taxon>Eukaryota</taxon>
        <taxon>Viridiplantae</taxon>
        <taxon>Streptophyta</taxon>
        <taxon>Embryophyta</taxon>
        <taxon>Tracheophyta</taxon>
        <taxon>Spermatophyta</taxon>
        <taxon>Magnoliopsida</taxon>
        <taxon>eudicotyledons</taxon>
        <taxon>Gunneridae</taxon>
        <taxon>Pentapetalae</taxon>
        <taxon>rosids</taxon>
        <taxon>malvids</taxon>
        <taxon>Sapindales</taxon>
        <taxon>Anacardiaceae</taxon>
        <taxon>Pistacia</taxon>
    </lineage>
</organism>
<accession>A0ACC1BHP4</accession>
<comment type="caution">
    <text evidence="1">The sequence shown here is derived from an EMBL/GenBank/DDBJ whole genome shotgun (WGS) entry which is preliminary data.</text>
</comment>
<protein>
    <submittedName>
        <fullName evidence="1">Uncharacterized protein</fullName>
    </submittedName>
</protein>
<evidence type="ECO:0000313" key="1">
    <source>
        <dbReference type="EMBL" id="KAJ0098371.1"/>
    </source>
</evidence>
<dbReference type="Proteomes" id="UP001164250">
    <property type="component" value="Chromosome 4"/>
</dbReference>
<keyword evidence="2" id="KW-1185">Reference proteome</keyword>
<dbReference type="EMBL" id="CM047900">
    <property type="protein sequence ID" value="KAJ0098371.1"/>
    <property type="molecule type" value="Genomic_DNA"/>
</dbReference>
<gene>
    <name evidence="1" type="ORF">Patl1_22204</name>
</gene>
<reference evidence="2" key="1">
    <citation type="journal article" date="2023" name="G3 (Bethesda)">
        <title>Genome assembly and association tests identify interacting loci associated with vigor, precocity, and sex in interspecific pistachio rootstocks.</title>
        <authorList>
            <person name="Palmer W."/>
            <person name="Jacygrad E."/>
            <person name="Sagayaradj S."/>
            <person name="Cavanaugh K."/>
            <person name="Han R."/>
            <person name="Bertier L."/>
            <person name="Beede B."/>
            <person name="Kafkas S."/>
            <person name="Golino D."/>
            <person name="Preece J."/>
            <person name="Michelmore R."/>
        </authorList>
    </citation>
    <scope>NUCLEOTIDE SEQUENCE [LARGE SCALE GENOMIC DNA]</scope>
</reference>
<evidence type="ECO:0000313" key="2">
    <source>
        <dbReference type="Proteomes" id="UP001164250"/>
    </source>
</evidence>
<proteinExistence type="predicted"/>
<sequence>MKTHSLPYRRGKCDQESATSQFYDHSCPKAQQIVKSIVAKAVAKETRPVLPWSATSQFYDHSCPKAQQIVKSIVAKAVAKETRRVLPWLLNRGASLSGSNNNIPAPNNTGNLYSAPLRVR</sequence>
<name>A0ACC1BHP4_9ROSI</name>